<dbReference type="Proteomes" id="UP000629468">
    <property type="component" value="Unassembled WGS sequence"/>
</dbReference>
<name>A0A8H7FAH6_AGABI</name>
<feature type="region of interest" description="Disordered" evidence="1">
    <location>
        <begin position="207"/>
        <end position="289"/>
    </location>
</feature>
<sequence>MPIADAPPSLLPLAVALVFLFSAALVWCFLSSCLGASLRRRYNPLPPSCRTNVTMKIPSSSSFLLATLAVSSSSSALIPPSADTHQEAPLSSAPLSSASAALIASSSSGSLVSQQTGFSQRGLIQESMEQRGILDIVPLACQLAHTLTDNLPTPVPELVGVLCSPTPKDGKGAPSQAKAHKELSRISDALQRAVFVSAASVSSSSSTVAAVAPSDGVSGDNGRVDAVNSTNLPSNSSESSSAVNSTSLPSNSSESSSALLMPSASSTAFRFQPTPTNSPSLPVDDPEAR</sequence>
<proteinExistence type="predicted"/>
<protein>
    <submittedName>
        <fullName evidence="2">Uncharacterized protein</fullName>
    </submittedName>
</protein>
<dbReference type="AlphaFoldDB" id="A0A8H7FAH6"/>
<organism evidence="2 3">
    <name type="scientific">Agaricus bisporus var. burnettii</name>
    <dbReference type="NCBI Taxonomy" id="192524"/>
    <lineage>
        <taxon>Eukaryota</taxon>
        <taxon>Fungi</taxon>
        <taxon>Dikarya</taxon>
        <taxon>Basidiomycota</taxon>
        <taxon>Agaricomycotina</taxon>
        <taxon>Agaricomycetes</taxon>
        <taxon>Agaricomycetidae</taxon>
        <taxon>Agaricales</taxon>
        <taxon>Agaricineae</taxon>
        <taxon>Agaricaceae</taxon>
        <taxon>Agaricus</taxon>
    </lineage>
</organism>
<comment type="caution">
    <text evidence="2">The sequence shown here is derived from an EMBL/GenBank/DDBJ whole genome shotgun (WGS) entry which is preliminary data.</text>
</comment>
<evidence type="ECO:0000313" key="2">
    <source>
        <dbReference type="EMBL" id="KAF7784260.1"/>
    </source>
</evidence>
<accession>A0A8H7FAH6</accession>
<reference evidence="2 3" key="1">
    <citation type="journal article" name="Sci. Rep.">
        <title>Telomere-to-telomere assembled and centromere annotated genomes of the two main subspecies of the button mushroom Agaricus bisporus reveal especially polymorphic chromosome ends.</title>
        <authorList>
            <person name="Sonnenberg A.S.M."/>
            <person name="Sedaghat-Telgerd N."/>
            <person name="Lavrijssen B."/>
            <person name="Ohm R.A."/>
            <person name="Hendrickx P.M."/>
            <person name="Scholtmeijer K."/>
            <person name="Baars J.J.P."/>
            <person name="van Peer A."/>
        </authorList>
    </citation>
    <scope>NUCLEOTIDE SEQUENCE [LARGE SCALE GENOMIC DNA]</scope>
    <source>
        <strain evidence="2 3">H119_p4</strain>
    </source>
</reference>
<gene>
    <name evidence="2" type="ORF">Agabi119p4_425</name>
</gene>
<evidence type="ECO:0000256" key="1">
    <source>
        <dbReference type="SAM" id="MobiDB-lite"/>
    </source>
</evidence>
<feature type="compositionally biased region" description="Low complexity" evidence="1">
    <location>
        <begin position="228"/>
        <end position="268"/>
    </location>
</feature>
<dbReference type="EMBL" id="JABXXO010000001">
    <property type="protein sequence ID" value="KAF7784260.1"/>
    <property type="molecule type" value="Genomic_DNA"/>
</dbReference>
<evidence type="ECO:0000313" key="3">
    <source>
        <dbReference type="Proteomes" id="UP000629468"/>
    </source>
</evidence>